<dbReference type="EMBL" id="VDDA01000011">
    <property type="protein sequence ID" value="TNC10837.1"/>
    <property type="molecule type" value="Genomic_DNA"/>
</dbReference>
<accession>A0A5C4LFA3</accession>
<gene>
    <name evidence="1" type="ORF">FF100_22055</name>
</gene>
<protein>
    <submittedName>
        <fullName evidence="1">Uncharacterized protein</fullName>
    </submittedName>
</protein>
<organism evidence="1 2">
    <name type="scientific">Methylobacterium terricola</name>
    <dbReference type="NCBI Taxonomy" id="2583531"/>
    <lineage>
        <taxon>Bacteria</taxon>
        <taxon>Pseudomonadati</taxon>
        <taxon>Pseudomonadota</taxon>
        <taxon>Alphaproteobacteria</taxon>
        <taxon>Hyphomicrobiales</taxon>
        <taxon>Methylobacteriaceae</taxon>
        <taxon>Methylobacterium</taxon>
    </lineage>
</organism>
<sequence>MIGYIFPSVAENATQADIDDLNANPDRSNIVATPNGDGTYSVTYDWWVITDQDIADAILATLDSLDPSLSRSDRALAVTQMLRFENVLK</sequence>
<evidence type="ECO:0000313" key="2">
    <source>
        <dbReference type="Proteomes" id="UP000305267"/>
    </source>
</evidence>
<keyword evidence="2" id="KW-1185">Reference proteome</keyword>
<dbReference type="RefSeq" id="WP_139037894.1">
    <property type="nucleotide sequence ID" value="NZ_VDDA01000011.1"/>
</dbReference>
<dbReference type="AlphaFoldDB" id="A0A5C4LFA3"/>
<reference evidence="1 2" key="1">
    <citation type="submission" date="2019-06" db="EMBL/GenBank/DDBJ databases">
        <title>Genome of Methylobacterium sp. 17Sr1-39.</title>
        <authorList>
            <person name="Seo T."/>
        </authorList>
    </citation>
    <scope>NUCLEOTIDE SEQUENCE [LARGE SCALE GENOMIC DNA]</scope>
    <source>
        <strain evidence="1 2">17Sr1-39</strain>
    </source>
</reference>
<evidence type="ECO:0000313" key="1">
    <source>
        <dbReference type="EMBL" id="TNC10837.1"/>
    </source>
</evidence>
<proteinExistence type="predicted"/>
<name>A0A5C4LFA3_9HYPH</name>
<dbReference type="Proteomes" id="UP000305267">
    <property type="component" value="Unassembled WGS sequence"/>
</dbReference>
<comment type="caution">
    <text evidence="1">The sequence shown here is derived from an EMBL/GenBank/DDBJ whole genome shotgun (WGS) entry which is preliminary data.</text>
</comment>